<reference evidence="2" key="1">
    <citation type="submission" date="2021-03" db="EMBL/GenBank/DDBJ databases">
        <authorList>
            <person name="Tran Van P."/>
        </authorList>
    </citation>
    <scope>NUCLEOTIDE SEQUENCE</scope>
</reference>
<keyword evidence="1" id="KW-0812">Transmembrane</keyword>
<keyword evidence="1" id="KW-1133">Transmembrane helix</keyword>
<organism evidence="2 3">
    <name type="scientific">Timema podura</name>
    <name type="common">Walking stick</name>
    <dbReference type="NCBI Taxonomy" id="61482"/>
    <lineage>
        <taxon>Eukaryota</taxon>
        <taxon>Metazoa</taxon>
        <taxon>Ecdysozoa</taxon>
        <taxon>Arthropoda</taxon>
        <taxon>Hexapoda</taxon>
        <taxon>Insecta</taxon>
        <taxon>Pterygota</taxon>
        <taxon>Neoptera</taxon>
        <taxon>Polyneoptera</taxon>
        <taxon>Phasmatodea</taxon>
        <taxon>Timematodea</taxon>
        <taxon>Timematoidea</taxon>
        <taxon>Timematidae</taxon>
        <taxon>Timema</taxon>
    </lineage>
</organism>
<evidence type="ECO:0000313" key="2">
    <source>
        <dbReference type="EMBL" id="CAG2064098.1"/>
    </source>
</evidence>
<gene>
    <name evidence="2" type="ORF">TPAB3V08_LOCUS11045</name>
</gene>
<proteinExistence type="predicted"/>
<comment type="caution">
    <text evidence="2">The sequence shown here is derived from an EMBL/GenBank/DDBJ whole genome shotgun (WGS) entry which is preliminary data.</text>
</comment>
<dbReference type="EMBL" id="CAJPIN010031549">
    <property type="protein sequence ID" value="CAG2064098.1"/>
    <property type="molecule type" value="Genomic_DNA"/>
</dbReference>
<name>A0ABN7PEX0_TIMPD</name>
<evidence type="ECO:0000256" key="1">
    <source>
        <dbReference type="SAM" id="Phobius"/>
    </source>
</evidence>
<protein>
    <submittedName>
        <fullName evidence="2">Uncharacterized protein</fullName>
    </submittedName>
</protein>
<keyword evidence="1" id="KW-0472">Membrane</keyword>
<feature type="transmembrane region" description="Helical" evidence="1">
    <location>
        <begin position="60"/>
        <end position="77"/>
    </location>
</feature>
<keyword evidence="3" id="KW-1185">Reference proteome</keyword>
<accession>A0ABN7PEX0</accession>
<feature type="transmembrane region" description="Helical" evidence="1">
    <location>
        <begin position="25"/>
        <end position="45"/>
    </location>
</feature>
<sequence>MFIWLRATLVRSCIRIDMKMRYLKSYITLVLRVVLPIFVTAYYVWLRNQRSVVNGVRRQLFPAILAAITSSVTLTTLSGQWRRPRSLCAVCHVTTPTRHPIQER</sequence>
<evidence type="ECO:0000313" key="3">
    <source>
        <dbReference type="Proteomes" id="UP001153148"/>
    </source>
</evidence>
<feature type="non-terminal residue" evidence="2">
    <location>
        <position position="104"/>
    </location>
</feature>
<dbReference type="Proteomes" id="UP001153148">
    <property type="component" value="Unassembled WGS sequence"/>
</dbReference>